<feature type="compositionally biased region" description="Low complexity" evidence="6">
    <location>
        <begin position="134"/>
        <end position="146"/>
    </location>
</feature>
<dbReference type="Proteomes" id="UP000504635">
    <property type="component" value="Unplaced"/>
</dbReference>
<dbReference type="RefSeq" id="XP_030751985.1">
    <property type="nucleotide sequence ID" value="XM_030896125.1"/>
</dbReference>
<evidence type="ECO:0000256" key="3">
    <source>
        <dbReference type="ARBA" id="ARBA00022771"/>
    </source>
</evidence>
<dbReference type="Gene3D" id="3.30.160.60">
    <property type="entry name" value="Classic Zinc Finger"/>
    <property type="match status" value="1"/>
</dbReference>
<dbReference type="KEGG" id="soy:115879351"/>
<feature type="region of interest" description="Disordered" evidence="6">
    <location>
        <begin position="194"/>
        <end position="307"/>
    </location>
</feature>
<keyword evidence="3 5" id="KW-0863">Zinc-finger</keyword>
<feature type="domain" description="C2HC/C3H-type" evidence="7">
    <location>
        <begin position="33"/>
        <end position="62"/>
    </location>
</feature>
<dbReference type="Pfam" id="PF13913">
    <property type="entry name" value="zf-C2HC_2"/>
    <property type="match status" value="2"/>
</dbReference>
<feature type="compositionally biased region" description="Low complexity" evidence="6">
    <location>
        <begin position="1538"/>
        <end position="1548"/>
    </location>
</feature>
<evidence type="ECO:0000256" key="5">
    <source>
        <dbReference type="PROSITE-ProRule" id="PRU01371"/>
    </source>
</evidence>
<feature type="region of interest" description="Disordered" evidence="6">
    <location>
        <begin position="120"/>
        <end position="156"/>
    </location>
</feature>
<feature type="compositionally biased region" description="Polar residues" evidence="6">
    <location>
        <begin position="1498"/>
        <end position="1509"/>
    </location>
</feature>
<sequence length="1585" mass="179621">MLKSLFPWKHNKTKQVMAAQPPMDEELILQEQNLHPCHVCGRTFLPNSLKKHEKICEKNAIKRRKPFDSLKQRVSGTDLADFHQTIYLKKREEPVIEKKPRQSKWKEKHLELVTAIRAAKGMPEDIPKSPSPKPRSTTSLLTSTTSNERCPSCERHFGPKAFDRHVEWCKERRARIQQSPASVQQAKERLEARIKYRVPPLNKSKRTTVRDKYSPNSPQPDSSPKVANSTSNLISSLSRGPSIRKPKSLHNVEKYIHEPRTRPNKIELDKCGGDRKSNKTEPERKTTSPGIPVIGSPSSKSDSVKSISNKRNLIPRKKLNTVNVNLQVCSMVVSSINCLNANKRMVTWKDTVSPGSKTTSIDGDRNFECIDDRQMYLGENNIFKALESDLEEKTQIVPKIKKRLMPKKVPLDEAVSKSQTSTDKNSTESVEKIVSSNDVLHRNKKSKIPTTKLFRTISDLLKKYKKTERVEQKALQQNVITDSEETKIIQNVATHDNTYSIEDTDLDDVTADITSAFEHIERKNNIKNDEVSTVHRSCSENYVVNKVDDEFNDFRHDKISKSEDPDRYHNLNIVDIAGVNDSYKNMDDWFEKEFNTNDNDLGDANMTAIGNDNTNRVRSVDDEFREDEMISDCKDHGQCLNNTVADVEEEVISSNKDKDDSLKREFNTNNNLDIINLVEADATENRNSNISCILSKPKVKSSQKGDEEIPIKNNLIDENDEDPFVAANSDHYNNVVCLFQSSTKLDLTGNDSLNDLTDKKSWRSSSTIDFEKEPSQQIFQNTSSHHLFYTRSSNFSLKKSLSDIDVLKDKDSLKNHVVSIFKNKYKLCESESTDLRKTFQDIRSICSVPAMHVSKYSCKDQIQECIGKEVQGCTEKNDGNHVNWDNIKSKERLEILRIAAEKFIEDSKKNITSSGEPYNIDHLRDEDYAVPKKKRRIYQDDGDYITFNNFVQSSDEIPIPEKNEKGPVEDVNSIFLPKNEERLSTASSVVSDVTPRTFALVKKVIIGRKLKSDAEDILLAVTLSECEKLLATDRRCFVKIENRLNDIEKKDFQLPKLITRAKEDKVNRGVQVEADEVLELPKIYSKMRVVKTAVGENDCNGSNYDPFEMAQRQFMELLECDDFKPSTPSTPSDAPANTPRPHTTPHNTRSSPSPVKKTVKSAEPVKKSTRESVIDPPFNFKDSLDSVNDDFELIENMINEHFGNATNENDTGGGFYLHNLKNNADSTTLMLDQILDNRKYSDDMSSSIDPSLINENDNLSIPDNLKIEDYSPTSTVDTDVTLQDNNVDVYSAKYDKKIEALEPKVQKKPLVKRSLSLVNRTKREASLINPKPVHSSSNKSNKISSVSGKALLSKTSKNISSSPVKPEKKEKTKGLPLLKRSLTVYEPSPKPSFKNKKEVNDYFNGNDQKVMSTSLTSSMISTMTYNIIEKPKSPANDTLKAEELFSVDDEMYEEYKKYEEMYLKEKEQKASSKKATKKKNIDINYGLLVASEEEDHSNVSTNKISSDSAYGSLRKTSKQRSRAPKLSPLEPKMAETLSSSGSENGSQSPATLSSKVSKFCHECGTKFPVYTAKFCVECGVKRLVL</sequence>
<keyword evidence="1" id="KW-0479">Metal-binding</keyword>
<feature type="compositionally biased region" description="Low complexity" evidence="6">
    <location>
        <begin position="1335"/>
        <end position="1347"/>
    </location>
</feature>
<evidence type="ECO:0000256" key="4">
    <source>
        <dbReference type="ARBA" id="ARBA00022833"/>
    </source>
</evidence>
<evidence type="ECO:0000256" key="6">
    <source>
        <dbReference type="SAM" id="MobiDB-lite"/>
    </source>
</evidence>
<evidence type="ECO:0000313" key="9">
    <source>
        <dbReference type="RefSeq" id="XP_030751985.1"/>
    </source>
</evidence>
<feature type="region of interest" description="Disordered" evidence="6">
    <location>
        <begin position="1496"/>
        <end position="1551"/>
    </location>
</feature>
<dbReference type="GO" id="GO:0008270">
    <property type="term" value="F:zinc ion binding"/>
    <property type="evidence" value="ECO:0007669"/>
    <property type="project" value="UniProtKB-KW"/>
</dbReference>
<name>A0A6J2XM82_SITOR</name>
<evidence type="ECO:0000313" key="8">
    <source>
        <dbReference type="Proteomes" id="UP000504635"/>
    </source>
</evidence>
<feature type="compositionally biased region" description="Basic and acidic residues" evidence="6">
    <location>
        <begin position="250"/>
        <end position="286"/>
    </location>
</feature>
<feature type="region of interest" description="Disordered" evidence="6">
    <location>
        <begin position="1122"/>
        <end position="1170"/>
    </location>
</feature>
<dbReference type="OrthoDB" id="10066537at2759"/>
<evidence type="ECO:0000256" key="1">
    <source>
        <dbReference type="ARBA" id="ARBA00022723"/>
    </source>
</evidence>
<feature type="compositionally biased region" description="Polar residues" evidence="6">
    <location>
        <begin position="214"/>
        <end position="239"/>
    </location>
</feature>
<dbReference type="GeneID" id="115879351"/>
<keyword evidence="8" id="KW-1185">Reference proteome</keyword>
<dbReference type="InterPro" id="IPR026319">
    <property type="entry name" value="ZC2HC1A/B-like"/>
</dbReference>
<feature type="compositionally biased region" description="Low complexity" evidence="6">
    <location>
        <begin position="1125"/>
        <end position="1156"/>
    </location>
</feature>
<feature type="domain" description="C2HC/C3H-type" evidence="7">
    <location>
        <begin position="146"/>
        <end position="175"/>
    </location>
</feature>
<evidence type="ECO:0000259" key="7">
    <source>
        <dbReference type="PROSITE" id="PS52027"/>
    </source>
</evidence>
<dbReference type="PANTHER" id="PTHR13555:SF5">
    <property type="entry name" value="ZINC-FINGER OF A C2HC-TYPE"/>
    <property type="match status" value="1"/>
</dbReference>
<dbReference type="InterPro" id="IPR049899">
    <property type="entry name" value="Znf_C2HC_C3H"/>
</dbReference>
<feature type="compositionally biased region" description="Low complexity" evidence="6">
    <location>
        <begin position="288"/>
        <end position="307"/>
    </location>
</feature>
<evidence type="ECO:0000256" key="2">
    <source>
        <dbReference type="ARBA" id="ARBA00022737"/>
    </source>
</evidence>
<keyword evidence="4" id="KW-0862">Zinc</keyword>
<organism evidence="8 9">
    <name type="scientific">Sitophilus oryzae</name>
    <name type="common">Rice weevil</name>
    <name type="synonym">Curculio oryzae</name>
    <dbReference type="NCBI Taxonomy" id="7048"/>
    <lineage>
        <taxon>Eukaryota</taxon>
        <taxon>Metazoa</taxon>
        <taxon>Ecdysozoa</taxon>
        <taxon>Arthropoda</taxon>
        <taxon>Hexapoda</taxon>
        <taxon>Insecta</taxon>
        <taxon>Pterygota</taxon>
        <taxon>Neoptera</taxon>
        <taxon>Endopterygota</taxon>
        <taxon>Coleoptera</taxon>
        <taxon>Polyphaga</taxon>
        <taxon>Cucujiformia</taxon>
        <taxon>Curculionidae</taxon>
        <taxon>Dryophthorinae</taxon>
        <taxon>Sitophilus</taxon>
    </lineage>
</organism>
<dbReference type="InParanoid" id="A0A6J2XM82"/>
<protein>
    <submittedName>
        <fullName evidence="9">Uncharacterized protein LOC115879351 isoform X1</fullName>
    </submittedName>
</protein>
<dbReference type="PANTHER" id="PTHR13555">
    <property type="entry name" value="C2H2 ZINC FINGER CGI-62-RELATED"/>
    <property type="match status" value="1"/>
</dbReference>
<proteinExistence type="predicted"/>
<gene>
    <name evidence="9" type="primary">LOC115879351</name>
</gene>
<reference evidence="9" key="1">
    <citation type="submission" date="2025-08" db="UniProtKB">
        <authorList>
            <consortium name="RefSeq"/>
        </authorList>
    </citation>
    <scope>IDENTIFICATION</scope>
    <source>
        <tissue evidence="9">Gonads</tissue>
    </source>
</reference>
<accession>A0A6J2XM82</accession>
<feature type="region of interest" description="Disordered" evidence="6">
    <location>
        <begin position="1322"/>
        <end position="1375"/>
    </location>
</feature>
<keyword evidence="2" id="KW-0677">Repeat</keyword>
<dbReference type="PROSITE" id="PS52027">
    <property type="entry name" value="ZF_C2HC_C3H"/>
    <property type="match status" value="2"/>
</dbReference>